<organism evidence="1 2">
    <name type="scientific">Peronospora matthiolae</name>
    <dbReference type="NCBI Taxonomy" id="2874970"/>
    <lineage>
        <taxon>Eukaryota</taxon>
        <taxon>Sar</taxon>
        <taxon>Stramenopiles</taxon>
        <taxon>Oomycota</taxon>
        <taxon>Peronosporomycetes</taxon>
        <taxon>Peronosporales</taxon>
        <taxon>Peronosporaceae</taxon>
        <taxon>Peronospora</taxon>
    </lineage>
</organism>
<evidence type="ECO:0000313" key="1">
    <source>
        <dbReference type="EMBL" id="CAK7925354.1"/>
    </source>
</evidence>
<dbReference type="AlphaFoldDB" id="A0AAV1TSE6"/>
<dbReference type="EMBL" id="CAKLBY020000086">
    <property type="protein sequence ID" value="CAK7925354.1"/>
    <property type="molecule type" value="Genomic_DNA"/>
</dbReference>
<dbReference type="Proteomes" id="UP001162060">
    <property type="component" value="Unassembled WGS sequence"/>
</dbReference>
<proteinExistence type="predicted"/>
<evidence type="ECO:0000313" key="2">
    <source>
        <dbReference type="Proteomes" id="UP001162060"/>
    </source>
</evidence>
<protein>
    <submittedName>
        <fullName evidence="1">Uncharacterized protein</fullName>
    </submittedName>
</protein>
<sequence>MTPNQARTTSLPDAFSNALAGRVQSVLEAHGWKLLGAVLLFYVGMKRYREWAARRRHRQILAAANDPARVAALERAAALVRGKQQQEFQAQSMQAKRKKR</sequence>
<name>A0AAV1TSE6_9STRA</name>
<reference evidence="1" key="1">
    <citation type="submission" date="2024-01" db="EMBL/GenBank/DDBJ databases">
        <authorList>
            <person name="Webb A."/>
        </authorList>
    </citation>
    <scope>NUCLEOTIDE SEQUENCE</scope>
    <source>
        <strain evidence="1">Pm1</strain>
    </source>
</reference>
<gene>
    <name evidence="1" type="ORF">PM001_LOCUS10504</name>
</gene>
<accession>A0AAV1TSE6</accession>
<comment type="caution">
    <text evidence="1">The sequence shown here is derived from an EMBL/GenBank/DDBJ whole genome shotgun (WGS) entry which is preliminary data.</text>
</comment>